<organism evidence="3 4">
    <name type="scientific">Polynucleobacter duraquae</name>
    <dbReference type="NCBI Taxonomy" id="1835254"/>
    <lineage>
        <taxon>Bacteria</taxon>
        <taxon>Pseudomonadati</taxon>
        <taxon>Pseudomonadota</taxon>
        <taxon>Betaproteobacteria</taxon>
        <taxon>Burkholderiales</taxon>
        <taxon>Burkholderiaceae</taxon>
        <taxon>Polynucleobacter</taxon>
    </lineage>
</organism>
<name>A0A0E3ZN76_9BURK</name>
<feature type="binding site" evidence="2">
    <location>
        <begin position="10"/>
        <end position="17"/>
    </location>
    <ligand>
        <name>substrate</name>
    </ligand>
</feature>
<dbReference type="Gene3D" id="3.40.50.1240">
    <property type="entry name" value="Phosphoglycerate mutase-like"/>
    <property type="match status" value="1"/>
</dbReference>
<dbReference type="Pfam" id="PF00300">
    <property type="entry name" value="His_Phos_1"/>
    <property type="match status" value="1"/>
</dbReference>
<dbReference type="AlphaFoldDB" id="A0A0E3ZN76"/>
<dbReference type="CDD" id="cd07067">
    <property type="entry name" value="HP_PGM_like"/>
    <property type="match status" value="1"/>
</dbReference>
<dbReference type="Proteomes" id="UP000061135">
    <property type="component" value="Chromosome"/>
</dbReference>
<dbReference type="RefSeq" id="WP_046330992.1">
    <property type="nucleotide sequence ID" value="NZ_CP007501.1"/>
</dbReference>
<evidence type="ECO:0000256" key="2">
    <source>
        <dbReference type="PIRSR" id="PIRSR613078-2"/>
    </source>
</evidence>
<accession>A0A0E3ZN76</accession>
<dbReference type="EMBL" id="CP007501">
    <property type="protein sequence ID" value="AKD26357.1"/>
    <property type="molecule type" value="Genomic_DNA"/>
</dbReference>
<dbReference type="PATRIC" id="fig|576611.7.peg.2053"/>
<dbReference type="KEGG" id="pdq:CL55_00020240"/>
<dbReference type="GO" id="GO:0005829">
    <property type="term" value="C:cytosol"/>
    <property type="evidence" value="ECO:0007669"/>
    <property type="project" value="TreeGrafter"/>
</dbReference>
<sequence length="215" mass="24087">MSTTKLCLIRHGETTWNAERRLQGHTDIPLNEKGVLQARQMAQAIKNSKLLFDVLYTSDLKRAADTANAIVELFGVEARVDSALRERHFGALQGLTIQEAPLLQPVIWQAHITRDLEHDLEGGESIQQFALRVHTALEKIQEQHSGKTILLVSHGGTLDMMYRIASKQDLSTERVASVPNASLNWITHQPDDGWSIEKWADTRHLEGISLDGVDL</sequence>
<feature type="binding site" evidence="2">
    <location>
        <position position="62"/>
    </location>
    <ligand>
        <name>substrate</name>
    </ligand>
</feature>
<dbReference type="STRING" id="1835254.CL55_00020240"/>
<feature type="active site" description="Tele-phosphohistidine intermediate" evidence="1">
    <location>
        <position position="11"/>
    </location>
</feature>
<reference evidence="3 4" key="1">
    <citation type="submission" date="2014-03" db="EMBL/GenBank/DDBJ databases">
        <title>Genome of Polynucleobacter strain MWH-MoK4.</title>
        <authorList>
            <person name="Hahn M.W."/>
        </authorList>
    </citation>
    <scope>NUCLEOTIDE SEQUENCE [LARGE SCALE GENOMIC DNA]</scope>
    <source>
        <strain evidence="3 4">MWH-MoK4</strain>
    </source>
</reference>
<dbReference type="SMART" id="SM00855">
    <property type="entry name" value="PGAM"/>
    <property type="match status" value="1"/>
</dbReference>
<dbReference type="OrthoDB" id="9783269at2"/>
<dbReference type="PANTHER" id="PTHR48100:SF44">
    <property type="entry name" value="PHOSPHATASE C1620.13-RELATED"/>
    <property type="match status" value="1"/>
</dbReference>
<evidence type="ECO:0000256" key="1">
    <source>
        <dbReference type="PIRSR" id="PIRSR613078-1"/>
    </source>
</evidence>
<dbReference type="InterPro" id="IPR050275">
    <property type="entry name" value="PGM_Phosphatase"/>
</dbReference>
<proteinExistence type="predicted"/>
<gene>
    <name evidence="3" type="ORF">CL55_00020240</name>
</gene>
<feature type="active site" description="Proton donor/acceptor" evidence="1">
    <location>
        <position position="86"/>
    </location>
</feature>
<dbReference type="HOGENOM" id="CLU_033323_9_5_4"/>
<keyword evidence="4" id="KW-1185">Reference proteome</keyword>
<dbReference type="InterPro" id="IPR001345">
    <property type="entry name" value="PG/BPGM_mutase_AS"/>
</dbReference>
<dbReference type="SUPFAM" id="SSF53254">
    <property type="entry name" value="Phosphoglycerate mutase-like"/>
    <property type="match status" value="1"/>
</dbReference>
<dbReference type="PANTHER" id="PTHR48100">
    <property type="entry name" value="BROAD-SPECIFICITY PHOSPHATASE YOR283W-RELATED"/>
    <property type="match status" value="1"/>
</dbReference>
<protein>
    <submittedName>
        <fullName evidence="3">Fructose-2,6-bisphosphatase</fullName>
    </submittedName>
</protein>
<dbReference type="PROSITE" id="PS00175">
    <property type="entry name" value="PG_MUTASE"/>
    <property type="match status" value="1"/>
</dbReference>
<evidence type="ECO:0000313" key="4">
    <source>
        <dbReference type="Proteomes" id="UP000061135"/>
    </source>
</evidence>
<dbReference type="InterPro" id="IPR013078">
    <property type="entry name" value="His_Pase_superF_clade-1"/>
</dbReference>
<dbReference type="InterPro" id="IPR029033">
    <property type="entry name" value="His_PPase_superfam"/>
</dbReference>
<dbReference type="GO" id="GO:0016791">
    <property type="term" value="F:phosphatase activity"/>
    <property type="evidence" value="ECO:0007669"/>
    <property type="project" value="TreeGrafter"/>
</dbReference>
<evidence type="ECO:0000313" key="3">
    <source>
        <dbReference type="EMBL" id="AKD26357.1"/>
    </source>
</evidence>